<dbReference type="EMBL" id="KB446557">
    <property type="protein sequence ID" value="EME83957.1"/>
    <property type="molecule type" value="Genomic_DNA"/>
</dbReference>
<evidence type="ECO:0000313" key="1">
    <source>
        <dbReference type="EMBL" id="EME83957.1"/>
    </source>
</evidence>
<name>M3B3K8_PSEFD</name>
<dbReference type="OrthoDB" id="10457527at2759"/>
<dbReference type="GeneID" id="19335437"/>
<dbReference type="KEGG" id="pfj:MYCFIDRAFT_195144"/>
<organism evidence="1 2">
    <name type="scientific">Pseudocercospora fijiensis (strain CIRAD86)</name>
    <name type="common">Black leaf streak disease fungus</name>
    <name type="synonym">Mycosphaerella fijiensis</name>
    <dbReference type="NCBI Taxonomy" id="383855"/>
    <lineage>
        <taxon>Eukaryota</taxon>
        <taxon>Fungi</taxon>
        <taxon>Dikarya</taxon>
        <taxon>Ascomycota</taxon>
        <taxon>Pezizomycotina</taxon>
        <taxon>Dothideomycetes</taxon>
        <taxon>Dothideomycetidae</taxon>
        <taxon>Mycosphaerellales</taxon>
        <taxon>Mycosphaerellaceae</taxon>
        <taxon>Pseudocercospora</taxon>
    </lineage>
</organism>
<keyword evidence="2" id="KW-1185">Reference proteome</keyword>
<gene>
    <name evidence="1" type="ORF">MYCFIDRAFT_195144</name>
</gene>
<proteinExistence type="predicted"/>
<sequence length="900" mass="100209">MGPRPNIALNAAQYLAAYVKSMPDLLDESLRLSSRLSSDPWTLTPMIPTAALLSAWPGEPFEIGQNDNAHDAALGDSARQLQSLREKSFAEVLNRAWKSDPNDLSWLNEARLLPDLHERIIKALHDKPGLIFESSGMVLFALATRGHNETDLTYFHGLTSQMLENLLKQIDQDRPRQLHLTLPCMRDLTTEHIVGLIQRHRIDSLHLGYTKSISGEEAYAVAMSQPALTLTHPSFFREAVDAENMFNNSEELNPLLEFKPRARSPLVQILYAHSGFGTKITHLQDGGVVWSEAIREVSPYDDNKGGARILPLPLADAVLPLAELIAILPGALHKILNDVKINFSSPMVYAPRVAGVAKALTVDPLQHCIEPLAKAKAIEMGSWSLLICVGTSAQGFKNILDNDPKDPFGPKPVGDFKRGIGNKFRYAFVTKDTKEEVVAVDALEFLRQVHTRQIPEDYDSLAYDFVKDLFNMVPGKPAATLCCQAEAAEVVKAAEIYNGHIDAWEKEMARMIRNGGRQLHSVCFQYRQRMEHPANEPQNEPRMLFLRSIHQAKATGKTFCVPNWFEFFVLDKTKDQLAIALSTAIREVTDLAKKVPSAARVTIFWEQLSGPFLLDQHLFELAAEYICILLSLACVTVIRLRQKIHLSAKAHDQARYEAKRSTPDIYADVADSPLEHCVRRFIDTIEQGSGIVTLGPPTWRDIAILSGTYINLTTLHSGVSAQSLQSLWTTENLLRQKFQDEPDELLAPKTSHASHLSRFYSMRWKPLVDGGAVDYRHVATTRIGKRSVRSTWQLIHAACADLEDLGSWLRVQNGGDTFTAAAAAKGRGGGWDFGEERLLLHKQSRIHKLQKEREREKEKEKGGFLGGAVSTVAGMKSKAAAAGGRLRFGPFKIKSVAEMV</sequence>
<dbReference type="RefSeq" id="XP_007924581.1">
    <property type="nucleotide sequence ID" value="XM_007926390.1"/>
</dbReference>
<protein>
    <submittedName>
        <fullName evidence="1">Uncharacterized protein</fullName>
    </submittedName>
</protein>
<dbReference type="Proteomes" id="UP000016932">
    <property type="component" value="Unassembled WGS sequence"/>
</dbReference>
<reference evidence="1 2" key="1">
    <citation type="journal article" date="2012" name="PLoS Pathog.">
        <title>Diverse lifestyles and strategies of plant pathogenesis encoded in the genomes of eighteen Dothideomycetes fungi.</title>
        <authorList>
            <person name="Ohm R.A."/>
            <person name="Feau N."/>
            <person name="Henrissat B."/>
            <person name="Schoch C.L."/>
            <person name="Horwitz B.A."/>
            <person name="Barry K.W."/>
            <person name="Condon B.J."/>
            <person name="Copeland A.C."/>
            <person name="Dhillon B."/>
            <person name="Glaser F."/>
            <person name="Hesse C.N."/>
            <person name="Kosti I."/>
            <person name="LaButti K."/>
            <person name="Lindquist E.A."/>
            <person name="Lucas S."/>
            <person name="Salamov A.A."/>
            <person name="Bradshaw R.E."/>
            <person name="Ciuffetti L."/>
            <person name="Hamelin R.C."/>
            <person name="Kema G.H.J."/>
            <person name="Lawrence C."/>
            <person name="Scott J.A."/>
            <person name="Spatafora J.W."/>
            <person name="Turgeon B.G."/>
            <person name="de Wit P.J.G.M."/>
            <person name="Zhong S."/>
            <person name="Goodwin S.B."/>
            <person name="Grigoriev I.V."/>
        </authorList>
    </citation>
    <scope>NUCLEOTIDE SEQUENCE [LARGE SCALE GENOMIC DNA]</scope>
    <source>
        <strain evidence="1 2">CIRAD86</strain>
    </source>
</reference>
<dbReference type="STRING" id="383855.M3B3K8"/>
<dbReference type="HOGENOM" id="CLU_321861_0_0_1"/>
<accession>M3B3K8</accession>
<evidence type="ECO:0000313" key="2">
    <source>
        <dbReference type="Proteomes" id="UP000016932"/>
    </source>
</evidence>
<dbReference type="AlphaFoldDB" id="M3B3K8"/>
<dbReference type="VEuPathDB" id="FungiDB:MYCFIDRAFT_195144"/>